<evidence type="ECO:0000313" key="1">
    <source>
        <dbReference type="EMBL" id="HAS6678358.1"/>
    </source>
</evidence>
<dbReference type="EMBL" id="DACQKT010000007">
    <property type="protein sequence ID" value="HAS6678358.1"/>
    <property type="molecule type" value="Genomic_DNA"/>
</dbReference>
<reference evidence="1" key="3">
    <citation type="submission" date="2019-12" db="EMBL/GenBank/DDBJ databases">
        <authorList>
            <consortium name="NCBI Pathogen Detection Project"/>
        </authorList>
    </citation>
    <scope>NUCLEOTIDE SEQUENCE</scope>
    <source>
        <strain evidence="1">1930</strain>
    </source>
</reference>
<gene>
    <name evidence="2" type="ORF">EHC69_02145</name>
    <name evidence="1" type="ORF">I7278_16200</name>
</gene>
<evidence type="ECO:0000313" key="3">
    <source>
        <dbReference type="Proteomes" id="UP000464718"/>
    </source>
</evidence>
<proteinExistence type="predicted"/>
<dbReference type="EMBL" id="CP034298">
    <property type="protein sequence ID" value="QHH08248.1"/>
    <property type="molecule type" value="Genomic_DNA"/>
</dbReference>
<reference evidence="1" key="1">
    <citation type="journal article" date="2018" name="Genome Biol.">
        <title>SKESA: strategic k-mer extension for scrupulous assemblies.</title>
        <authorList>
            <person name="Souvorov A."/>
            <person name="Agarwala R."/>
            <person name="Lipman D.J."/>
        </authorList>
    </citation>
    <scope>NUCLEOTIDE SEQUENCE</scope>
    <source>
        <strain evidence="1">1930</strain>
    </source>
</reference>
<name>A0A2S1MCT8_VIBPH</name>
<dbReference type="AlphaFoldDB" id="A0A2S1MCT8"/>
<dbReference type="Proteomes" id="UP000856022">
    <property type="component" value="Unassembled WGS sequence"/>
</dbReference>
<sequence>MSVPHSQLTTPFGVTIDIINQFGVRKWMFFDTTNMFTSR</sequence>
<dbReference type="Proteomes" id="UP000464718">
    <property type="component" value="Chromosome i"/>
</dbReference>
<evidence type="ECO:0000313" key="2">
    <source>
        <dbReference type="EMBL" id="QHH08248.1"/>
    </source>
</evidence>
<organism evidence="1">
    <name type="scientific">Vibrio parahaemolyticus</name>
    <dbReference type="NCBI Taxonomy" id="670"/>
    <lineage>
        <taxon>Bacteria</taxon>
        <taxon>Pseudomonadati</taxon>
        <taxon>Pseudomonadota</taxon>
        <taxon>Gammaproteobacteria</taxon>
        <taxon>Vibrionales</taxon>
        <taxon>Vibrionaceae</taxon>
        <taxon>Vibrio</taxon>
    </lineage>
</organism>
<accession>A0A2S1MCT8</accession>
<reference evidence="2 3" key="2">
    <citation type="submission" date="2018-12" db="EMBL/GenBank/DDBJ databases">
        <title>Genomic insights into the evolutionary origins and pathogenicity of five Vibrio parahaemolyticus strains isolated from the shrimp with acute hepatopancreatic necrosis disease (AHPND).</title>
        <authorList>
            <person name="Yang Q."/>
            <person name="Dong X."/>
            <person name="Xie G."/>
            <person name="Fu S."/>
            <person name="Zou P."/>
            <person name="Sun J."/>
            <person name="Wang Y."/>
            <person name="Huang J."/>
        </authorList>
    </citation>
    <scope>NUCLEOTIDE SEQUENCE [LARGE SCALE GENOMIC DNA]</scope>
    <source>
        <strain evidence="2 3">20160303005-1</strain>
    </source>
</reference>
<protein>
    <submittedName>
        <fullName evidence="1">Uncharacterized protein</fullName>
    </submittedName>
</protein>